<dbReference type="PROSITE" id="PS51257">
    <property type="entry name" value="PROKAR_LIPOPROTEIN"/>
    <property type="match status" value="1"/>
</dbReference>
<dbReference type="AlphaFoldDB" id="A0A1G5EMF3"/>
<evidence type="ECO:0000256" key="1">
    <source>
        <dbReference type="SAM" id="SignalP"/>
    </source>
</evidence>
<dbReference type="InterPro" id="IPR050248">
    <property type="entry name" value="Polysacc_deacetylase_ArnD"/>
</dbReference>
<feature type="signal peptide" evidence="1">
    <location>
        <begin position="1"/>
        <end position="22"/>
    </location>
</feature>
<protein>
    <submittedName>
        <fullName evidence="3">Peptidoglycan/xylan/chitin deacetylase, PgdA/CDA1 family</fullName>
    </submittedName>
</protein>
<dbReference type="PROSITE" id="PS51677">
    <property type="entry name" value="NODB"/>
    <property type="match status" value="1"/>
</dbReference>
<reference evidence="4" key="1">
    <citation type="submission" date="2016-10" db="EMBL/GenBank/DDBJ databases">
        <authorList>
            <person name="Varghese N."/>
            <person name="Submissions S."/>
        </authorList>
    </citation>
    <scope>NUCLEOTIDE SEQUENCE [LARGE SCALE GENOMIC DNA]</scope>
    <source>
        <strain evidence="4">XBD2006</strain>
    </source>
</reference>
<proteinExistence type="predicted"/>
<feature type="chain" id="PRO_5010383935" evidence="1">
    <location>
        <begin position="23"/>
        <end position="1036"/>
    </location>
</feature>
<dbReference type="RefSeq" id="WP_074462573.1">
    <property type="nucleotide sequence ID" value="NZ_FMUR01000011.1"/>
</dbReference>
<dbReference type="GO" id="GO:0005975">
    <property type="term" value="P:carbohydrate metabolic process"/>
    <property type="evidence" value="ECO:0007669"/>
    <property type="project" value="InterPro"/>
</dbReference>
<evidence type="ECO:0000313" key="4">
    <source>
        <dbReference type="Proteomes" id="UP000183047"/>
    </source>
</evidence>
<dbReference type="PANTHER" id="PTHR10587:SF125">
    <property type="entry name" value="POLYSACCHARIDE DEACETYLASE YHEN-RELATED"/>
    <property type="match status" value="1"/>
</dbReference>
<name>A0A1G5EMF3_9FIRM</name>
<gene>
    <name evidence="3" type="ORF">SAMN02910451_02007</name>
</gene>
<dbReference type="EMBL" id="FMUR01000011">
    <property type="protein sequence ID" value="SCY27971.1"/>
    <property type="molecule type" value="Genomic_DNA"/>
</dbReference>
<dbReference type="SUPFAM" id="SSF88713">
    <property type="entry name" value="Glycoside hydrolase/deacetylase"/>
    <property type="match status" value="4"/>
</dbReference>
<dbReference type="CDD" id="cd10917">
    <property type="entry name" value="CE4_NodB_like_6s_7s"/>
    <property type="match status" value="1"/>
</dbReference>
<accession>A0A1G5EMF3</accession>
<keyword evidence="4" id="KW-1185">Reference proteome</keyword>
<dbReference type="InterPro" id="IPR011330">
    <property type="entry name" value="Glyco_hydro/deAcase_b/a-brl"/>
</dbReference>
<dbReference type="Proteomes" id="UP000183047">
    <property type="component" value="Unassembled WGS sequence"/>
</dbReference>
<dbReference type="PANTHER" id="PTHR10587">
    <property type="entry name" value="GLYCOSYL TRANSFERASE-RELATED"/>
    <property type="match status" value="1"/>
</dbReference>
<sequence length="1036" mass="114998">MFRRFKNLFVFALVAAIGTAGLSGCGENSETVSDIDLTKIQRLSYDATNEHEIALEKFNKGCEPAKIIRDDKSQTNKNFCLIFQGAKDSVTVEKILQILDEKNIKATFAITAATAAEDDALIDLIIQKGHDIIDNGLNGDSSIDVLSDEDMVSNFSDSRKVFSTLMDVPPDKMMLNTTYYNDTICMAASASGYSKLVSPSSGSYLNEKSFRDDQNTFEYVSKQGNGRILVIKLDEYVESLEVDPKVEYKDPAIDVQPTIVSSSEEDEDKRDVVTMVGWLLDAMQTQGIDNVKLDKLKALNDEEYVRQLYEETGGYSAEVYEEVATMQDVTGLCFYGIPENVESVDAITKALIKAGAKATFFVSSEDIEKNPKAVEKIVNSGFSIATRGTTGGNISNKEFYDIYVDLKTSVRSIQKNYGLKAKYYMPEDESEITENLRIAAKVAGLDIVSPKNDAIPEKGNISCFDLTREFEMEKLNAYISSTAGKNQQIVDITELVRSSTCAPVTDKETLESLRMENHARLAQERKNIYTSERAVTMTFYGISNKAVLNDVLSILKLNGYKATFFVTPDELSRCGESITKILNGGNEIGIAYVSNSQVDQSYDEVAGYILGAQQYAQWKYDVRVSVVMQPYGIPTKDTKEAVASCGCSLAGYEYSMVQSKDRSAVDLSFYTTLAKKVEAHRGSVIYFNMNYYTADQDAAGGDGTTLLAELLNKFIETKIYALTYKDVYGKQQASTAYTVKTFSELASSQYVYSPIKNSQKIVSNNNNIVGALPDNATKNAYMAGHYIGNPDVTYIPGFTEDEMKTYDKTGKISKNKVIFLTFDDWGYEQDINELLYVLDKYKVKGNFFVRTNNVADNPNLLRAIAVDGHMIGSHSNSHMVAWNSTQNPDGTYTYESISEEAGKRLRADVVNSYSTLNKYCGDVVVDGRRALSTIYRPPTLAMSRIAMENIFDVGFTYIVSGDFSSGDYNCSSVDEVVNILRNGKSAWYGTETIGNGSCIVLHMSPNAQFTAEALDIMIPEWKAQGYNFGRLDDYLR</sequence>
<evidence type="ECO:0000259" key="2">
    <source>
        <dbReference type="PROSITE" id="PS51677"/>
    </source>
</evidence>
<dbReference type="InterPro" id="IPR002509">
    <property type="entry name" value="NODB_dom"/>
</dbReference>
<evidence type="ECO:0000313" key="3">
    <source>
        <dbReference type="EMBL" id="SCY27971.1"/>
    </source>
</evidence>
<dbReference type="Gene3D" id="3.20.20.370">
    <property type="entry name" value="Glycoside hydrolase/deacetylase"/>
    <property type="match status" value="4"/>
</dbReference>
<feature type="domain" description="NodB homology" evidence="2">
    <location>
        <begin position="816"/>
        <end position="1029"/>
    </location>
</feature>
<dbReference type="Pfam" id="PF01522">
    <property type="entry name" value="Polysacc_deac_1"/>
    <property type="match status" value="4"/>
</dbReference>
<organism evidence="3 4">
    <name type="scientific">Butyrivibrio hungatei</name>
    <dbReference type="NCBI Taxonomy" id="185008"/>
    <lineage>
        <taxon>Bacteria</taxon>
        <taxon>Bacillati</taxon>
        <taxon>Bacillota</taxon>
        <taxon>Clostridia</taxon>
        <taxon>Lachnospirales</taxon>
        <taxon>Lachnospiraceae</taxon>
        <taxon>Butyrivibrio</taxon>
    </lineage>
</organism>
<dbReference type="GO" id="GO:0016810">
    <property type="term" value="F:hydrolase activity, acting on carbon-nitrogen (but not peptide) bonds"/>
    <property type="evidence" value="ECO:0007669"/>
    <property type="project" value="InterPro"/>
</dbReference>
<keyword evidence="1" id="KW-0732">Signal</keyword>